<sequence>MNEIEQFKLFEDFLTSQKGYPKNNLLFNPPIANKKGGIRIHLDLIVLDDENKHLALFEFKNNIDSFIKNQVKNQINIFKKYLGNNEIFCFLVYPNGADDLNILRLNEINEWEIIEKDSFPTFERLKSENIITNNIFQELISEEQITNKNEQDKSYKKRIQSVLVSTLIAFISSLIIYYSSNIFYKNDDTIKRQLLKIEIQSQLKKLKLKINDYKIDTIYIDKVNNENITTFDKRLKIIENGLINTPEKILELNKLNQEIVNLNQKINAKNEITELKFDNLSNKLEWLFAIVIGLLIGLLTSAIGYIFSIIKLKKE</sequence>
<feature type="transmembrane region" description="Helical" evidence="2">
    <location>
        <begin position="161"/>
        <end position="179"/>
    </location>
</feature>
<name>A0ABV4KBW4_9FLAO</name>
<keyword evidence="2" id="KW-0472">Membrane</keyword>
<protein>
    <submittedName>
        <fullName evidence="3">Uncharacterized protein</fullName>
    </submittedName>
</protein>
<proteinExistence type="predicted"/>
<dbReference type="Proteomes" id="UP001568894">
    <property type="component" value="Unassembled WGS sequence"/>
</dbReference>
<evidence type="ECO:0000313" key="3">
    <source>
        <dbReference type="EMBL" id="MEZ7515144.1"/>
    </source>
</evidence>
<evidence type="ECO:0000256" key="2">
    <source>
        <dbReference type="SAM" id="Phobius"/>
    </source>
</evidence>
<keyword evidence="2" id="KW-0812">Transmembrane</keyword>
<feature type="transmembrane region" description="Helical" evidence="2">
    <location>
        <begin position="286"/>
        <end position="310"/>
    </location>
</feature>
<accession>A0ABV4KBW4</accession>
<keyword evidence="2" id="KW-1133">Transmembrane helix</keyword>
<organism evidence="3 4">
    <name type="scientific">Flavobacterium frigidarium</name>
    <dbReference type="NCBI Taxonomy" id="99286"/>
    <lineage>
        <taxon>Bacteria</taxon>
        <taxon>Pseudomonadati</taxon>
        <taxon>Bacteroidota</taxon>
        <taxon>Flavobacteriia</taxon>
        <taxon>Flavobacteriales</taxon>
        <taxon>Flavobacteriaceae</taxon>
        <taxon>Flavobacterium</taxon>
    </lineage>
</organism>
<keyword evidence="4" id="KW-1185">Reference proteome</keyword>
<keyword evidence="1" id="KW-0175">Coiled coil</keyword>
<gene>
    <name evidence="3" type="ORF">QO192_07595</name>
</gene>
<feature type="coiled-coil region" evidence="1">
    <location>
        <begin position="252"/>
        <end position="283"/>
    </location>
</feature>
<reference evidence="3 4" key="1">
    <citation type="submission" date="2023-05" db="EMBL/GenBank/DDBJ databases">
        <title>Adaptations of aquatic viruses from atmosphere-close ecosystems of the Central Arctic Ocean.</title>
        <authorList>
            <person name="Rahlff J."/>
            <person name="Holmfeldt K."/>
        </authorList>
    </citation>
    <scope>NUCLEOTIDE SEQUENCE [LARGE SCALE GENOMIC DNA]</scope>
    <source>
        <strain evidence="3 4">Arc14</strain>
    </source>
</reference>
<dbReference type="EMBL" id="JASMRN010000005">
    <property type="protein sequence ID" value="MEZ7515144.1"/>
    <property type="molecule type" value="Genomic_DNA"/>
</dbReference>
<dbReference type="RefSeq" id="WP_371569440.1">
    <property type="nucleotide sequence ID" value="NZ_JASMRN010000005.1"/>
</dbReference>
<evidence type="ECO:0000256" key="1">
    <source>
        <dbReference type="SAM" id="Coils"/>
    </source>
</evidence>
<evidence type="ECO:0000313" key="4">
    <source>
        <dbReference type="Proteomes" id="UP001568894"/>
    </source>
</evidence>
<comment type="caution">
    <text evidence="3">The sequence shown here is derived from an EMBL/GenBank/DDBJ whole genome shotgun (WGS) entry which is preliminary data.</text>
</comment>